<feature type="compositionally biased region" description="Polar residues" evidence="9">
    <location>
        <begin position="87"/>
        <end position="107"/>
    </location>
</feature>
<feature type="transmembrane region" description="Helical" evidence="10">
    <location>
        <begin position="410"/>
        <end position="431"/>
    </location>
</feature>
<dbReference type="PROSITE" id="PS50929">
    <property type="entry name" value="ABC_TM1F"/>
    <property type="match status" value="2"/>
</dbReference>
<name>A0A139IEI7_9PEZI</name>
<dbReference type="Pfam" id="PF00005">
    <property type="entry name" value="ABC_tran"/>
    <property type="match status" value="2"/>
</dbReference>
<evidence type="ECO:0000313" key="14">
    <source>
        <dbReference type="Proteomes" id="UP000073492"/>
    </source>
</evidence>
<keyword evidence="8 10" id="KW-0472">Membrane</keyword>
<feature type="domain" description="ABC transmembrane type-1" evidence="12">
    <location>
        <begin position="141"/>
        <end position="435"/>
    </location>
</feature>
<dbReference type="OrthoDB" id="6500128at2759"/>
<dbReference type="SUPFAM" id="SSF90123">
    <property type="entry name" value="ABC transporter transmembrane region"/>
    <property type="match status" value="2"/>
</dbReference>
<comment type="similarity">
    <text evidence="2">Belongs to the ABC transporter superfamily. ABCB family. Multidrug resistance exporter (TC 3.A.1.201) subfamily.</text>
</comment>
<dbReference type="InterPro" id="IPR003439">
    <property type="entry name" value="ABC_transporter-like_ATP-bd"/>
</dbReference>
<dbReference type="FunFam" id="3.40.50.300:FF:000913">
    <property type="entry name" value="ABC multidrug transporter SitT"/>
    <property type="match status" value="1"/>
</dbReference>
<dbReference type="FunFam" id="3.40.50.300:FF:000604">
    <property type="entry name" value="ABC transporter B family member 28"/>
    <property type="match status" value="1"/>
</dbReference>
<comment type="caution">
    <text evidence="13">The sequence shown here is derived from an EMBL/GenBank/DDBJ whole genome shotgun (WGS) entry which is preliminary data.</text>
</comment>
<accession>A0A139IEI7</accession>
<feature type="transmembrane region" description="Helical" evidence="10">
    <location>
        <begin position="940"/>
        <end position="958"/>
    </location>
</feature>
<evidence type="ECO:0000256" key="2">
    <source>
        <dbReference type="ARBA" id="ARBA00007577"/>
    </source>
</evidence>
<protein>
    <recommendedName>
        <fullName evidence="15">ABC transporter</fullName>
    </recommendedName>
</protein>
<evidence type="ECO:0000313" key="13">
    <source>
        <dbReference type="EMBL" id="KXT13079.1"/>
    </source>
</evidence>
<feature type="region of interest" description="Disordered" evidence="9">
    <location>
        <begin position="83"/>
        <end position="117"/>
    </location>
</feature>
<keyword evidence="3" id="KW-0813">Transport</keyword>
<evidence type="ECO:0008006" key="15">
    <source>
        <dbReference type="Google" id="ProtNLM"/>
    </source>
</evidence>
<dbReference type="PANTHER" id="PTHR43394">
    <property type="entry name" value="ATP-DEPENDENT PERMEASE MDL1, MITOCHONDRIAL"/>
    <property type="match status" value="1"/>
</dbReference>
<dbReference type="GO" id="GO:0005524">
    <property type="term" value="F:ATP binding"/>
    <property type="evidence" value="ECO:0007669"/>
    <property type="project" value="UniProtKB-KW"/>
</dbReference>
<keyword evidence="5" id="KW-0547">Nucleotide-binding</keyword>
<evidence type="ECO:0000256" key="4">
    <source>
        <dbReference type="ARBA" id="ARBA00022692"/>
    </source>
</evidence>
<dbReference type="SUPFAM" id="SSF52540">
    <property type="entry name" value="P-loop containing nucleoside triphosphate hydrolases"/>
    <property type="match status" value="2"/>
</dbReference>
<reference evidence="13 14" key="1">
    <citation type="submission" date="2015-07" db="EMBL/GenBank/DDBJ databases">
        <title>Comparative genomics of the Sigatoka disease complex on banana suggests a link between parallel evolutionary changes in Pseudocercospora fijiensis and Pseudocercospora eumusae and increased virulence on the banana host.</title>
        <authorList>
            <person name="Chang T.-C."/>
            <person name="Salvucci A."/>
            <person name="Crous P.W."/>
            <person name="Stergiopoulos I."/>
        </authorList>
    </citation>
    <scope>NUCLEOTIDE SEQUENCE [LARGE SCALE GENOMIC DNA]</scope>
    <source>
        <strain evidence="13 14">CBS 116634</strain>
    </source>
</reference>
<keyword evidence="4 10" id="KW-0812">Transmembrane</keyword>
<proteinExistence type="inferred from homology"/>
<feature type="transmembrane region" description="Helical" evidence="10">
    <location>
        <begin position="1045"/>
        <end position="1067"/>
    </location>
</feature>
<evidence type="ECO:0000256" key="8">
    <source>
        <dbReference type="ARBA" id="ARBA00023136"/>
    </source>
</evidence>
<feature type="non-terminal residue" evidence="13">
    <location>
        <position position="1"/>
    </location>
</feature>
<dbReference type="CDD" id="cd18578">
    <property type="entry name" value="ABC_6TM_Pgp_ABCB1_D2_like"/>
    <property type="match status" value="1"/>
</dbReference>
<dbReference type="SMART" id="SM00382">
    <property type="entry name" value="AAA"/>
    <property type="match status" value="2"/>
</dbReference>
<dbReference type="PROSITE" id="PS00211">
    <property type="entry name" value="ABC_TRANSPORTER_1"/>
    <property type="match status" value="2"/>
</dbReference>
<evidence type="ECO:0000256" key="9">
    <source>
        <dbReference type="SAM" id="MobiDB-lite"/>
    </source>
</evidence>
<dbReference type="Gene3D" id="3.40.50.300">
    <property type="entry name" value="P-loop containing nucleotide triphosphate hydrolases"/>
    <property type="match status" value="2"/>
</dbReference>
<feature type="transmembrane region" description="Helical" evidence="10">
    <location>
        <begin position="191"/>
        <end position="208"/>
    </location>
</feature>
<evidence type="ECO:0000259" key="11">
    <source>
        <dbReference type="PROSITE" id="PS50893"/>
    </source>
</evidence>
<evidence type="ECO:0000256" key="1">
    <source>
        <dbReference type="ARBA" id="ARBA00004141"/>
    </source>
</evidence>
<feature type="transmembrane region" description="Helical" evidence="10">
    <location>
        <begin position="861"/>
        <end position="884"/>
    </location>
</feature>
<dbReference type="GO" id="GO:0005743">
    <property type="term" value="C:mitochondrial inner membrane"/>
    <property type="evidence" value="ECO:0007669"/>
    <property type="project" value="TreeGrafter"/>
</dbReference>
<dbReference type="GO" id="GO:0016887">
    <property type="term" value="F:ATP hydrolysis activity"/>
    <property type="evidence" value="ECO:0007669"/>
    <property type="project" value="InterPro"/>
</dbReference>
<feature type="region of interest" description="Disordered" evidence="9">
    <location>
        <begin position="16"/>
        <end position="35"/>
    </location>
</feature>
<dbReference type="EMBL" id="LFZO01000130">
    <property type="protein sequence ID" value="KXT13079.1"/>
    <property type="molecule type" value="Genomic_DNA"/>
</dbReference>
<sequence>NSPIIPTKVYSKSLSADISNTKSKPGQDTVHGTRRVSRARNAWGLGRKGRICERAIRLCIVGLVVLGGQSPHRPSQLYKDNNEQRMAEQSFSRQDPSMSKGSGSKQPAHQGEPQEQRFESRHSILTRILSHAGPRYRWIFAASALLSGFSGAMLPIMNVALGRLVETFAKHVQKKDVRMSRDDFRGDVNRLALWIVYIFVAKLILSFMSKYAFQHVGLVLAAELRKAYFAALLSQPVHVVENLRPGATVYALTEVVTSIQNNIANKVDILAECIGLIVSAYAVGFAHSWALTLASTSLVLLTFVCYGTIGPKVNQLDRAITETNSSAAAESSNALRSIRVVKSLGAEDAIIARYGYWNGIARQYGQRKSPYLGTLFGLYFFCAYANIALSFFVGTALYRGRHISSIRDVVTVLFSLVTIMPAVGAIAPLLISINRAMAGAEVIFDQIDARTAAIDGTRVDVSADIVFHKVHFAYPSRPHTPVLRGLELRIPHGSITALVGTSGCGKSTVVALLERWYSLSHSSTAQSEDYLGDVKDTGSTNNGEPGHQGAITLGLHNIDELDERWWRSQIGLVEQQSVLFDESIYENVCRGLVGTQWSDQSEHTRRRLVVEACKDAYTHDFILHQDQGYDTIVGEGGVRLSSGQRQRIAIARCIVKRPALLIFDEATSSLDAHSEKIVEKAIAKAAAGRTCLIITHRLSSIREAEHIAVMEEGVVVEQGPREKLLGQSSSRFSQLLDAQRYGFGADRLRAEQEDAGLSCIPIRDGDPRDDAKEDFDETLIEEKTVSAGGTPEGEPDTANHGYLYTLLRLLFSFRRHRLPYAMILAAATAAGGVTCAQAIIVSKFIVAFQDSKDHHVLRANFWASMATVLAIVVTIGYSVLGYAINYISVDVSNSACKSYFEAMLYQPVSWYDRSDVSSENLTSRLSNDPQQLQEVSGPNMVLPLVGVFSLLASLILGLVTGWKLTLVAAVGALPLVLIASLMRNRCEKYFESFNARVYLESGKYAAESVRAFRTVTALTLETMTIARYRQLLETHTKTALLRARVLALIYALGNSLEFCSIALSFWYGGELLARDEYKVFQFMVIFVAIVQGGQTAGVLISLGPNLSQATPALNRIYNMCLRERSSKLRVSKENKETPPVAHSGATVELQNITFAYDTKQKPILRDLSFLVAEGEHIAIVGPSGCGKTTILSLLQCFYAPTSGQILIDGVNLGQIPEAQLRSFCSLVSQDPTLFEGTIRENLTLGLPRPTTMAELEEACHAARIHDFILSLPQGYDTPLSAALHANMSGGQKQRLCLARSLVRRPRLLLLDEATSNLDSHNESAIQQAIEKIAETGRLTIIAVAHRLSTVRNVQRILVLGEDGRIVEQGSHEELVRQRGVYANMCLVQAMGTT</sequence>
<evidence type="ECO:0000256" key="6">
    <source>
        <dbReference type="ARBA" id="ARBA00022840"/>
    </source>
</evidence>
<evidence type="ECO:0000256" key="3">
    <source>
        <dbReference type="ARBA" id="ARBA00022448"/>
    </source>
</evidence>
<dbReference type="Proteomes" id="UP000073492">
    <property type="component" value="Unassembled WGS sequence"/>
</dbReference>
<feature type="domain" description="ABC transporter" evidence="11">
    <location>
        <begin position="465"/>
        <end position="737"/>
    </location>
</feature>
<dbReference type="InterPro" id="IPR027417">
    <property type="entry name" value="P-loop_NTPase"/>
</dbReference>
<dbReference type="CDD" id="cd18577">
    <property type="entry name" value="ABC_6TM_Pgp_ABCB1_D1_like"/>
    <property type="match status" value="1"/>
</dbReference>
<feature type="transmembrane region" description="Helical" evidence="10">
    <location>
        <begin position="1079"/>
        <end position="1102"/>
    </location>
</feature>
<dbReference type="PROSITE" id="PS50893">
    <property type="entry name" value="ABC_TRANSPORTER_2"/>
    <property type="match status" value="2"/>
</dbReference>
<keyword evidence="14" id="KW-1185">Reference proteome</keyword>
<evidence type="ECO:0000256" key="5">
    <source>
        <dbReference type="ARBA" id="ARBA00022741"/>
    </source>
</evidence>
<gene>
    <name evidence="13" type="ORF">AC579_4902</name>
</gene>
<dbReference type="Gene3D" id="1.20.1560.10">
    <property type="entry name" value="ABC transporter type 1, transmembrane domain"/>
    <property type="match status" value="1"/>
</dbReference>
<feature type="transmembrane region" description="Helical" evidence="10">
    <location>
        <begin position="818"/>
        <end position="841"/>
    </location>
</feature>
<feature type="domain" description="ABC transporter" evidence="11">
    <location>
        <begin position="1147"/>
        <end position="1387"/>
    </location>
</feature>
<dbReference type="PANTHER" id="PTHR43394:SF1">
    <property type="entry name" value="ATP-BINDING CASSETTE SUB-FAMILY B MEMBER 10, MITOCHONDRIAL"/>
    <property type="match status" value="1"/>
</dbReference>
<feature type="transmembrane region" description="Helical" evidence="10">
    <location>
        <begin position="964"/>
        <end position="982"/>
    </location>
</feature>
<keyword evidence="6" id="KW-0067">ATP-binding</keyword>
<evidence type="ECO:0000256" key="10">
    <source>
        <dbReference type="SAM" id="Phobius"/>
    </source>
</evidence>
<evidence type="ECO:0000256" key="7">
    <source>
        <dbReference type="ARBA" id="ARBA00022989"/>
    </source>
</evidence>
<dbReference type="STRING" id="113226.A0A139IEI7"/>
<dbReference type="InterPro" id="IPR003593">
    <property type="entry name" value="AAA+_ATPase"/>
</dbReference>
<dbReference type="GO" id="GO:0090374">
    <property type="term" value="P:oligopeptide export from mitochondrion"/>
    <property type="evidence" value="ECO:0007669"/>
    <property type="project" value="TreeGrafter"/>
</dbReference>
<feature type="transmembrane region" description="Helical" evidence="10">
    <location>
        <begin position="371"/>
        <end position="398"/>
    </location>
</feature>
<feature type="compositionally biased region" description="Polar residues" evidence="9">
    <location>
        <begin position="16"/>
        <end position="26"/>
    </location>
</feature>
<organism evidence="13 14">
    <name type="scientific">Pseudocercospora musae</name>
    <dbReference type="NCBI Taxonomy" id="113226"/>
    <lineage>
        <taxon>Eukaryota</taxon>
        <taxon>Fungi</taxon>
        <taxon>Dikarya</taxon>
        <taxon>Ascomycota</taxon>
        <taxon>Pezizomycotina</taxon>
        <taxon>Dothideomycetes</taxon>
        <taxon>Dothideomycetidae</taxon>
        <taxon>Mycosphaerellales</taxon>
        <taxon>Mycosphaerellaceae</taxon>
        <taxon>Pseudocercospora</taxon>
    </lineage>
</organism>
<feature type="domain" description="ABC transmembrane type-1" evidence="12">
    <location>
        <begin position="821"/>
        <end position="1108"/>
    </location>
</feature>
<dbReference type="InterPro" id="IPR039421">
    <property type="entry name" value="Type_1_exporter"/>
</dbReference>
<feature type="transmembrane region" description="Helical" evidence="10">
    <location>
        <begin position="289"/>
        <end position="309"/>
    </location>
</feature>
<feature type="transmembrane region" description="Helical" evidence="10">
    <location>
        <begin position="136"/>
        <end position="157"/>
    </location>
</feature>
<keyword evidence="7 10" id="KW-1133">Transmembrane helix</keyword>
<evidence type="ECO:0000259" key="12">
    <source>
        <dbReference type="PROSITE" id="PS50929"/>
    </source>
</evidence>
<dbReference type="InterPro" id="IPR017871">
    <property type="entry name" value="ABC_transporter-like_CS"/>
</dbReference>
<dbReference type="GO" id="GO:0015421">
    <property type="term" value="F:ABC-type oligopeptide transporter activity"/>
    <property type="evidence" value="ECO:0007669"/>
    <property type="project" value="TreeGrafter"/>
</dbReference>
<dbReference type="Pfam" id="PF00664">
    <property type="entry name" value="ABC_membrane"/>
    <property type="match status" value="2"/>
</dbReference>
<dbReference type="InterPro" id="IPR011527">
    <property type="entry name" value="ABC1_TM_dom"/>
</dbReference>
<dbReference type="InterPro" id="IPR036640">
    <property type="entry name" value="ABC1_TM_sf"/>
</dbReference>
<comment type="subcellular location">
    <subcellularLocation>
        <location evidence="1">Membrane</location>
        <topology evidence="1">Multi-pass membrane protein</topology>
    </subcellularLocation>
</comment>